<name>A0A1G8ZF27_9HYPH</name>
<sequence>MRTNIELDDELIAEAMAASGLKTKKATIEAALRSLVRRHRQDMAIAALAGAGWEGDLDAMREGRSPDRQR</sequence>
<protein>
    <submittedName>
        <fullName evidence="1">Transcription regulator of the Arc/MetJ class</fullName>
    </submittedName>
</protein>
<accession>A0A1G8ZF27</accession>
<evidence type="ECO:0000313" key="2">
    <source>
        <dbReference type="Proteomes" id="UP000198894"/>
    </source>
</evidence>
<dbReference type="Pfam" id="PF09957">
    <property type="entry name" value="VapB_antitoxin"/>
    <property type="match status" value="1"/>
</dbReference>
<dbReference type="EMBL" id="FNEE01000012">
    <property type="protein sequence ID" value="SDK13709.1"/>
    <property type="molecule type" value="Genomic_DNA"/>
</dbReference>
<evidence type="ECO:0000313" key="1">
    <source>
        <dbReference type="EMBL" id="SDK13709.1"/>
    </source>
</evidence>
<dbReference type="Proteomes" id="UP000198894">
    <property type="component" value="Unassembled WGS sequence"/>
</dbReference>
<organism evidence="1 2">
    <name type="scientific">Mesorhizobium muleiense</name>
    <dbReference type="NCBI Taxonomy" id="1004279"/>
    <lineage>
        <taxon>Bacteria</taxon>
        <taxon>Pseudomonadati</taxon>
        <taxon>Pseudomonadota</taxon>
        <taxon>Alphaproteobacteria</taxon>
        <taxon>Hyphomicrobiales</taxon>
        <taxon>Phyllobacteriaceae</taxon>
        <taxon>Mesorhizobium</taxon>
    </lineage>
</organism>
<gene>
    <name evidence="1" type="ORF">SAMN05428953_11218</name>
</gene>
<dbReference type="RefSeq" id="WP_023799296.1">
    <property type="nucleotide sequence ID" value="NZ_FNEE01000012.1"/>
</dbReference>
<proteinExistence type="predicted"/>
<keyword evidence="2" id="KW-1185">Reference proteome</keyword>
<dbReference type="InterPro" id="IPR019239">
    <property type="entry name" value="VapB_antitoxin"/>
</dbReference>
<reference evidence="2" key="1">
    <citation type="submission" date="2016-10" db="EMBL/GenBank/DDBJ databases">
        <authorList>
            <person name="Varghese N."/>
            <person name="Submissions S."/>
        </authorList>
    </citation>
    <scope>NUCLEOTIDE SEQUENCE [LARGE SCALE GENOMIC DNA]</scope>
    <source>
        <strain evidence="2">CGMCC 1.11022</strain>
    </source>
</reference>
<dbReference type="AlphaFoldDB" id="A0A1G8ZF27"/>